<dbReference type="eggNOG" id="COG4923">
    <property type="taxonomic scope" value="Bacteria"/>
</dbReference>
<dbReference type="SUPFAM" id="SSF55811">
    <property type="entry name" value="Nudix"/>
    <property type="match status" value="1"/>
</dbReference>
<dbReference type="CDD" id="cd02883">
    <property type="entry name" value="NUDIX_Hydrolase"/>
    <property type="match status" value="1"/>
</dbReference>
<dbReference type="PANTHER" id="PTHR43758">
    <property type="entry name" value="7,8-DIHYDRO-8-OXOGUANINE TRIPHOSPHATASE"/>
    <property type="match status" value="1"/>
</dbReference>
<evidence type="ECO:0000256" key="4">
    <source>
        <dbReference type="ARBA" id="ARBA00022801"/>
    </source>
</evidence>
<evidence type="ECO:0000259" key="6">
    <source>
        <dbReference type="PROSITE" id="PS51462"/>
    </source>
</evidence>
<dbReference type="PROSITE" id="PS51462">
    <property type="entry name" value="NUDIX"/>
    <property type="match status" value="1"/>
</dbReference>
<dbReference type="Pfam" id="PF04250">
    <property type="entry name" value="DUF429"/>
    <property type="match status" value="1"/>
</dbReference>
<dbReference type="AlphaFoldDB" id="A9KPY1"/>
<dbReference type="OrthoDB" id="9803333at2"/>
<keyword evidence="4 7" id="KW-0378">Hydrolase</keyword>
<proteinExistence type="inferred from homology"/>
<reference evidence="8" key="1">
    <citation type="submission" date="2007-11" db="EMBL/GenBank/DDBJ databases">
        <title>Complete genome sequence of Clostridium phytofermentans ISDg.</title>
        <authorList>
            <person name="Leschine S.B."/>
            <person name="Warnick T.A."/>
            <person name="Blanchard J.L."/>
            <person name="Schnell D.J."/>
            <person name="Petit E.L."/>
            <person name="LaTouf W.G."/>
            <person name="Copeland A."/>
            <person name="Lucas S."/>
            <person name="Lapidus A."/>
            <person name="Barry K."/>
            <person name="Glavina del Rio T."/>
            <person name="Dalin E."/>
            <person name="Tice H."/>
            <person name="Pitluck S."/>
            <person name="Kiss H."/>
            <person name="Brettin T."/>
            <person name="Bruce D."/>
            <person name="Detter J.C."/>
            <person name="Han C."/>
            <person name="Kuske C."/>
            <person name="Schmutz J."/>
            <person name="Larimer F."/>
            <person name="Land M."/>
            <person name="Hauser L."/>
            <person name="Kyrpides N."/>
            <person name="Kim E.A."/>
            <person name="Richardson P."/>
        </authorList>
    </citation>
    <scope>NUCLEOTIDE SEQUENCE [LARGE SCALE GENOMIC DNA]</scope>
    <source>
        <strain evidence="8">ATCC 700394 / DSM 18823 / ISDg</strain>
    </source>
</reference>
<keyword evidence="8" id="KW-1185">Reference proteome</keyword>
<dbReference type="InterPro" id="IPR015797">
    <property type="entry name" value="NUDIX_hydrolase-like_dom_sf"/>
</dbReference>
<dbReference type="HOGENOM" id="CLU_707335_0_0_9"/>
<gene>
    <name evidence="7" type="ordered locus">Cphy_1506</name>
</gene>
<feature type="domain" description="Nudix hydrolase" evidence="6">
    <location>
        <begin position="1"/>
        <end position="124"/>
    </location>
</feature>
<accession>A9KPY1</accession>
<dbReference type="eggNOG" id="COG1051">
    <property type="taxonomic scope" value="Bacteria"/>
</dbReference>
<sequence length="390" mass="44214">MQGYNCIMVFHQNGDLLFCKRRKDPYLGFYNLVGGKIEAGEDGFDAAYRELYEETGISPKDIKLQHMMDFTYYNQDCYVEVYVGHLQGEVVLQEEDHPLEWLDMGEDFFDCSRFAGEGNIGHMVEQVKLYGTGKSRISINTNDKEINDKKINLNSICIGVDGCKGGWITAIIKQGKLILEKYSNLEDIVLNNGTFDEFLIDMVIGLPSTSEQIRPDTEARKQIKERSSTIFPAPCRQAVYAEDISKSYDENVRVLGKKFTPLTVGIIPKMREVDSFLQENNQYKNVIKESHPEVCFARLNGSTVLSKKSEIDGVEERIGILSKFIDEISFEKIKICAKEFKCNVDDIIDAICLSVSANFVNQGEYIVIPEKPMVDETGLLMQMVVPNKFG</sequence>
<keyword evidence="3" id="KW-0479">Metal-binding</keyword>
<dbReference type="GO" id="GO:0016818">
    <property type="term" value="F:hydrolase activity, acting on acid anhydrides, in phosphorus-containing anhydrides"/>
    <property type="evidence" value="ECO:0007669"/>
    <property type="project" value="TreeGrafter"/>
</dbReference>
<dbReference type="KEGG" id="cpy:Cphy_1506"/>
<dbReference type="PANTHER" id="PTHR43758:SF8">
    <property type="entry name" value="8-OXO-DGTP DIPHOSPHATASE YTKD-RELATED"/>
    <property type="match status" value="1"/>
</dbReference>
<dbReference type="Gene3D" id="3.90.79.10">
    <property type="entry name" value="Nucleoside Triphosphate Pyrophosphohydrolase"/>
    <property type="match status" value="1"/>
</dbReference>
<dbReference type="STRING" id="357809.Cphy_1506"/>
<comment type="similarity">
    <text evidence="2">Belongs to the Nudix hydrolase family.</text>
</comment>
<evidence type="ECO:0000256" key="1">
    <source>
        <dbReference type="ARBA" id="ARBA00001946"/>
    </source>
</evidence>
<organism evidence="7 8">
    <name type="scientific">Lachnoclostridium phytofermentans (strain ATCC 700394 / DSM 18823 / ISDg)</name>
    <name type="common">Clostridium phytofermentans</name>
    <dbReference type="NCBI Taxonomy" id="357809"/>
    <lineage>
        <taxon>Bacteria</taxon>
        <taxon>Bacillati</taxon>
        <taxon>Bacillota</taxon>
        <taxon>Clostridia</taxon>
        <taxon>Lachnospirales</taxon>
        <taxon>Lachnospiraceae</taxon>
    </lineage>
</organism>
<dbReference type="InterPro" id="IPR000086">
    <property type="entry name" value="NUDIX_hydrolase_dom"/>
</dbReference>
<dbReference type="EMBL" id="CP000885">
    <property type="protein sequence ID" value="ABX41880.1"/>
    <property type="molecule type" value="Genomic_DNA"/>
</dbReference>
<evidence type="ECO:0000313" key="8">
    <source>
        <dbReference type="Proteomes" id="UP000000370"/>
    </source>
</evidence>
<name>A9KPY1_LACP7</name>
<dbReference type="InterPro" id="IPR020084">
    <property type="entry name" value="NUDIX_hydrolase_CS"/>
</dbReference>
<dbReference type="RefSeq" id="WP_012199534.1">
    <property type="nucleotide sequence ID" value="NC_010001.1"/>
</dbReference>
<evidence type="ECO:0000256" key="3">
    <source>
        <dbReference type="ARBA" id="ARBA00022723"/>
    </source>
</evidence>
<dbReference type="GO" id="GO:0046872">
    <property type="term" value="F:metal ion binding"/>
    <property type="evidence" value="ECO:0007669"/>
    <property type="project" value="UniProtKB-KW"/>
</dbReference>
<comment type="cofactor">
    <cofactor evidence="1">
        <name>Mg(2+)</name>
        <dbReference type="ChEBI" id="CHEBI:18420"/>
    </cofactor>
</comment>
<evidence type="ECO:0000313" key="7">
    <source>
        <dbReference type="EMBL" id="ABX41880.1"/>
    </source>
</evidence>
<dbReference type="Proteomes" id="UP000000370">
    <property type="component" value="Chromosome"/>
</dbReference>
<dbReference type="InterPro" id="IPR007362">
    <property type="entry name" value="DUF429"/>
</dbReference>
<protein>
    <submittedName>
        <fullName evidence="7">NUDIX hydrolase</fullName>
    </submittedName>
</protein>
<dbReference type="PROSITE" id="PS00893">
    <property type="entry name" value="NUDIX_BOX"/>
    <property type="match status" value="1"/>
</dbReference>
<dbReference type="Pfam" id="PF00293">
    <property type="entry name" value="NUDIX"/>
    <property type="match status" value="1"/>
</dbReference>
<keyword evidence="5" id="KW-0460">Magnesium</keyword>
<evidence type="ECO:0000256" key="2">
    <source>
        <dbReference type="ARBA" id="ARBA00005582"/>
    </source>
</evidence>
<evidence type="ECO:0000256" key="5">
    <source>
        <dbReference type="ARBA" id="ARBA00022842"/>
    </source>
</evidence>